<dbReference type="AlphaFoldDB" id="A0A9D2R7J5"/>
<sequence>MDNKRLKRALGGAIPLAILITGISYNSYVKIHTFTLSGSERVKSEEIQPVSGSVKITSTADTDVVFTDIESGETYVIGYITSGVGETIKLERGKWYRVEGIGELTVRPVNVRIE</sequence>
<evidence type="ECO:0000313" key="1">
    <source>
        <dbReference type="EMBL" id="HJD34186.1"/>
    </source>
</evidence>
<reference evidence="1" key="1">
    <citation type="journal article" date="2021" name="PeerJ">
        <title>Extensive microbial diversity within the chicken gut microbiome revealed by metagenomics and culture.</title>
        <authorList>
            <person name="Gilroy R."/>
            <person name="Ravi A."/>
            <person name="Getino M."/>
            <person name="Pursley I."/>
            <person name="Horton D.L."/>
            <person name="Alikhan N.F."/>
            <person name="Baker D."/>
            <person name="Gharbi K."/>
            <person name="Hall N."/>
            <person name="Watson M."/>
            <person name="Adriaenssens E.M."/>
            <person name="Foster-Nyarko E."/>
            <person name="Jarju S."/>
            <person name="Secka A."/>
            <person name="Antonio M."/>
            <person name="Oren A."/>
            <person name="Chaudhuri R.R."/>
            <person name="La Ragione R."/>
            <person name="Hildebrand F."/>
            <person name="Pallen M.J."/>
        </authorList>
    </citation>
    <scope>NUCLEOTIDE SEQUENCE</scope>
    <source>
        <strain evidence="1">ChiGjej3B3-11674</strain>
    </source>
</reference>
<protein>
    <submittedName>
        <fullName evidence="1">Uncharacterized protein</fullName>
    </submittedName>
</protein>
<organism evidence="1 2">
    <name type="scientific">Candidatus Mediterraneibacter tabaqchaliae</name>
    <dbReference type="NCBI Taxonomy" id="2838689"/>
    <lineage>
        <taxon>Bacteria</taxon>
        <taxon>Bacillati</taxon>
        <taxon>Bacillota</taxon>
        <taxon>Clostridia</taxon>
        <taxon>Lachnospirales</taxon>
        <taxon>Lachnospiraceae</taxon>
        <taxon>Mediterraneibacter</taxon>
    </lineage>
</organism>
<reference evidence="1" key="2">
    <citation type="submission" date="2021-04" db="EMBL/GenBank/DDBJ databases">
        <authorList>
            <person name="Gilroy R."/>
        </authorList>
    </citation>
    <scope>NUCLEOTIDE SEQUENCE</scope>
    <source>
        <strain evidence="1">ChiGjej3B3-11674</strain>
    </source>
</reference>
<accession>A0A9D2R7J5</accession>
<dbReference type="Proteomes" id="UP000823897">
    <property type="component" value="Unassembled WGS sequence"/>
</dbReference>
<gene>
    <name evidence="1" type="ORF">H9911_06575</name>
</gene>
<name>A0A9D2R7J5_9FIRM</name>
<dbReference type="EMBL" id="DWUV01000123">
    <property type="protein sequence ID" value="HJD34186.1"/>
    <property type="molecule type" value="Genomic_DNA"/>
</dbReference>
<comment type="caution">
    <text evidence="1">The sequence shown here is derived from an EMBL/GenBank/DDBJ whole genome shotgun (WGS) entry which is preliminary data.</text>
</comment>
<proteinExistence type="predicted"/>
<evidence type="ECO:0000313" key="2">
    <source>
        <dbReference type="Proteomes" id="UP000823897"/>
    </source>
</evidence>